<dbReference type="EMBL" id="JACIFO010000001">
    <property type="protein sequence ID" value="MBB4117744.1"/>
    <property type="molecule type" value="Genomic_DNA"/>
</dbReference>
<evidence type="ECO:0000256" key="2">
    <source>
        <dbReference type="ARBA" id="ARBA00012438"/>
    </source>
</evidence>
<protein>
    <recommendedName>
        <fullName evidence="2">histidine kinase</fullName>
        <ecNumber evidence="2">2.7.13.3</ecNumber>
    </recommendedName>
</protein>
<evidence type="ECO:0000256" key="5">
    <source>
        <dbReference type="ARBA" id="ARBA00022777"/>
    </source>
</evidence>
<dbReference type="PANTHER" id="PTHR43711">
    <property type="entry name" value="TWO-COMPONENT HISTIDINE KINASE"/>
    <property type="match status" value="1"/>
</dbReference>
<evidence type="ECO:0000259" key="7">
    <source>
        <dbReference type="PROSITE" id="PS50109"/>
    </source>
</evidence>
<dbReference type="InterPro" id="IPR003661">
    <property type="entry name" value="HisK_dim/P_dom"/>
</dbReference>
<proteinExistence type="predicted"/>
<dbReference type="SUPFAM" id="SSF55781">
    <property type="entry name" value="GAF domain-like"/>
    <property type="match status" value="1"/>
</dbReference>
<gene>
    <name evidence="8" type="ORF">GGR32_000016</name>
</gene>
<dbReference type="PRINTS" id="PR00344">
    <property type="entry name" value="BCTRLSENSOR"/>
</dbReference>
<dbReference type="SUPFAM" id="SSF55874">
    <property type="entry name" value="ATPase domain of HSP90 chaperone/DNA topoisomerase II/histidine kinase"/>
    <property type="match status" value="1"/>
</dbReference>
<dbReference type="SMART" id="SM00388">
    <property type="entry name" value="HisKA"/>
    <property type="match status" value="1"/>
</dbReference>
<dbReference type="Gene3D" id="1.10.287.130">
    <property type="match status" value="1"/>
</dbReference>
<dbReference type="CDD" id="cd00082">
    <property type="entry name" value="HisKA"/>
    <property type="match status" value="1"/>
</dbReference>
<dbReference type="PANTHER" id="PTHR43711:SF1">
    <property type="entry name" value="HISTIDINE KINASE 1"/>
    <property type="match status" value="1"/>
</dbReference>
<evidence type="ECO:0000256" key="4">
    <source>
        <dbReference type="ARBA" id="ARBA00022679"/>
    </source>
</evidence>
<dbReference type="Gene3D" id="3.30.450.40">
    <property type="match status" value="1"/>
</dbReference>
<keyword evidence="3" id="KW-0597">Phosphoprotein</keyword>
<dbReference type="SMART" id="SM00387">
    <property type="entry name" value="HATPase_c"/>
    <property type="match status" value="1"/>
</dbReference>
<sequence length="409" mass="46681">MEIPQIPINEKERLEALQRLEILDTPAEKAYDDITLIAAEISKMPIVLINLIDKNRQWAKAAFGINFCESDRKHSICAHVINNPNEITEYKNITEVKEFDKNPLLEKLNPKINYYCGIPIVNKENLALGTLCVIDHKPNQLSDAQKTSLQALAQQVMLLFELRKKNSSLTKAKEELHKQNELLKNFAGTVSHDMKMPLSNMILTIDLLKAQYDKQLDFQGKKHLDYIKQASFTLSDYISSILTHYETDKIADKNNVEEIDVNHLLEEVIDLFHIQEECEINFIEENPVIKVNKIALEQIFINLIGNSLKYNDKNKIIISLNFSKDQHYYYFSVTDNGVGIPEDKKDSIFDLFSIATSVDRNGRKGNGIGLSTVKKLVEGLGGKITVESREGQETSFKFSIQKYSQKKTA</sequence>
<comment type="catalytic activity">
    <reaction evidence="1">
        <text>ATP + protein L-histidine = ADP + protein N-phospho-L-histidine.</text>
        <dbReference type="EC" id="2.7.13.3"/>
    </reaction>
</comment>
<evidence type="ECO:0000313" key="9">
    <source>
        <dbReference type="Proteomes" id="UP000553034"/>
    </source>
</evidence>
<dbReference type="Gene3D" id="3.30.565.10">
    <property type="entry name" value="Histidine kinase-like ATPase, C-terminal domain"/>
    <property type="match status" value="1"/>
</dbReference>
<dbReference type="CDD" id="cd00075">
    <property type="entry name" value="HATPase"/>
    <property type="match status" value="1"/>
</dbReference>
<evidence type="ECO:0000256" key="1">
    <source>
        <dbReference type="ARBA" id="ARBA00000085"/>
    </source>
</evidence>
<comment type="caution">
    <text evidence="8">The sequence shown here is derived from an EMBL/GenBank/DDBJ whole genome shotgun (WGS) entry which is preliminary data.</text>
</comment>
<dbReference type="InterPro" id="IPR003018">
    <property type="entry name" value="GAF"/>
</dbReference>
<dbReference type="PROSITE" id="PS50109">
    <property type="entry name" value="HIS_KIN"/>
    <property type="match status" value="1"/>
</dbReference>
<dbReference type="InterPro" id="IPR005467">
    <property type="entry name" value="His_kinase_dom"/>
</dbReference>
<dbReference type="InterPro" id="IPR003594">
    <property type="entry name" value="HATPase_dom"/>
</dbReference>
<dbReference type="InterPro" id="IPR029016">
    <property type="entry name" value="GAF-like_dom_sf"/>
</dbReference>
<keyword evidence="5" id="KW-0418">Kinase</keyword>
<dbReference type="Proteomes" id="UP000553034">
    <property type="component" value="Unassembled WGS sequence"/>
</dbReference>
<evidence type="ECO:0000313" key="8">
    <source>
        <dbReference type="EMBL" id="MBB4117744.1"/>
    </source>
</evidence>
<dbReference type="GO" id="GO:0000155">
    <property type="term" value="F:phosphorelay sensor kinase activity"/>
    <property type="evidence" value="ECO:0007669"/>
    <property type="project" value="InterPro"/>
</dbReference>
<name>A0A840EUH1_9FLAO</name>
<keyword evidence="4" id="KW-0808">Transferase</keyword>
<dbReference type="InterPro" id="IPR036097">
    <property type="entry name" value="HisK_dim/P_sf"/>
</dbReference>
<dbReference type="InterPro" id="IPR036890">
    <property type="entry name" value="HATPase_C_sf"/>
</dbReference>
<dbReference type="Pfam" id="PF02518">
    <property type="entry name" value="HATPase_c"/>
    <property type="match status" value="1"/>
</dbReference>
<reference evidence="8 9" key="1">
    <citation type="submission" date="2020-08" db="EMBL/GenBank/DDBJ databases">
        <title>Genomic Encyclopedia of Type Strains, Phase IV (KMG-IV): sequencing the most valuable type-strain genomes for metagenomic binning, comparative biology and taxonomic classification.</title>
        <authorList>
            <person name="Goeker M."/>
        </authorList>
    </citation>
    <scope>NUCLEOTIDE SEQUENCE [LARGE SCALE GENOMIC DNA]</scope>
    <source>
        <strain evidence="8 9">DSM 29568</strain>
    </source>
</reference>
<feature type="domain" description="Histidine kinase" evidence="7">
    <location>
        <begin position="189"/>
        <end position="404"/>
    </location>
</feature>
<keyword evidence="9" id="KW-1185">Reference proteome</keyword>
<dbReference type="InterPro" id="IPR004358">
    <property type="entry name" value="Sig_transdc_His_kin-like_C"/>
</dbReference>
<dbReference type="SUPFAM" id="SSF47384">
    <property type="entry name" value="Homodimeric domain of signal transducing histidine kinase"/>
    <property type="match status" value="1"/>
</dbReference>
<dbReference type="Pfam" id="PF01590">
    <property type="entry name" value="GAF"/>
    <property type="match status" value="1"/>
</dbReference>
<keyword evidence="6" id="KW-0902">Two-component regulatory system</keyword>
<dbReference type="AlphaFoldDB" id="A0A840EUH1"/>
<evidence type="ECO:0000256" key="3">
    <source>
        <dbReference type="ARBA" id="ARBA00022553"/>
    </source>
</evidence>
<dbReference type="InterPro" id="IPR050736">
    <property type="entry name" value="Sensor_HK_Regulatory"/>
</dbReference>
<dbReference type="EC" id="2.7.13.3" evidence="2"/>
<organism evidence="8 9">
    <name type="scientific">Mesonia hippocampi</name>
    <dbReference type="NCBI Taxonomy" id="1628250"/>
    <lineage>
        <taxon>Bacteria</taxon>
        <taxon>Pseudomonadati</taxon>
        <taxon>Bacteroidota</taxon>
        <taxon>Flavobacteriia</taxon>
        <taxon>Flavobacteriales</taxon>
        <taxon>Flavobacteriaceae</taxon>
        <taxon>Mesonia</taxon>
    </lineage>
</organism>
<dbReference type="RefSeq" id="WP_183475407.1">
    <property type="nucleotide sequence ID" value="NZ_JACIFO010000001.1"/>
</dbReference>
<evidence type="ECO:0000256" key="6">
    <source>
        <dbReference type="ARBA" id="ARBA00023012"/>
    </source>
</evidence>
<accession>A0A840EUH1</accession>